<reference evidence="1" key="1">
    <citation type="submission" date="2022-03" db="EMBL/GenBank/DDBJ databases">
        <title>Sea Food Isolates.</title>
        <authorList>
            <person name="Li c."/>
        </authorList>
    </citation>
    <scope>NUCLEOTIDE SEQUENCE</scope>
    <source>
        <strain evidence="1">19NY04SH03</strain>
    </source>
</reference>
<dbReference type="EMBL" id="CP095346">
    <property type="protein sequence ID" value="XAG73021.1"/>
    <property type="molecule type" value="Genomic_DNA"/>
</dbReference>
<proteinExistence type="predicted"/>
<protein>
    <submittedName>
        <fullName evidence="1">Uncharacterized protein</fullName>
    </submittedName>
</protein>
<sequence length="49" mass="5683">MKSVDYSELKKESKSARPEKMAFLVIKGQKMVRVRLILGLKASFIEIRE</sequence>
<organism evidence="1">
    <name type="scientific">bacterium 19NY04SH03</name>
    <dbReference type="NCBI Taxonomy" id="2920647"/>
    <lineage>
        <taxon>Bacteria</taxon>
    </lineage>
</organism>
<accession>A0AAU6UIM0</accession>
<evidence type="ECO:0000313" key="1">
    <source>
        <dbReference type="EMBL" id="XAG73021.1"/>
    </source>
</evidence>
<name>A0AAU6UIM0_UNCXX</name>
<dbReference type="AlphaFoldDB" id="A0AAU6UIM0"/>
<gene>
    <name evidence="1" type="ORF">MRN42_00110</name>
</gene>